<gene>
    <name evidence="2" type="ORF">EDD27_7976</name>
</gene>
<sequence length="85" mass="8995">MAASRRSWESSVRRNHSAASVDSPSAGPMLMVCPLWNLACGGQLGLWMWVSFQSATSGLIAVNSAVAVKMILPALIVPLPGEVRT</sequence>
<reference evidence="2 3" key="1">
    <citation type="submission" date="2019-01" db="EMBL/GenBank/DDBJ databases">
        <title>Sequencing the genomes of 1000 actinobacteria strains.</title>
        <authorList>
            <person name="Klenk H.-P."/>
        </authorList>
    </citation>
    <scope>NUCLEOTIDE SEQUENCE [LARGE SCALE GENOMIC DNA]</scope>
    <source>
        <strain evidence="2 3">DSM 43925</strain>
    </source>
</reference>
<accession>A0A438MHG8</accession>
<dbReference type="EMBL" id="SAUN01000001">
    <property type="protein sequence ID" value="RVX45193.1"/>
    <property type="molecule type" value="Genomic_DNA"/>
</dbReference>
<evidence type="ECO:0000313" key="2">
    <source>
        <dbReference type="EMBL" id="RVX45193.1"/>
    </source>
</evidence>
<feature type="region of interest" description="Disordered" evidence="1">
    <location>
        <begin position="1"/>
        <end position="27"/>
    </location>
</feature>
<comment type="caution">
    <text evidence="2">The sequence shown here is derived from an EMBL/GenBank/DDBJ whole genome shotgun (WGS) entry which is preliminary data.</text>
</comment>
<name>A0A438MHG8_9ACTN</name>
<dbReference type="Proteomes" id="UP000284824">
    <property type="component" value="Unassembled WGS sequence"/>
</dbReference>
<organism evidence="2 3">
    <name type="scientific">Nonomuraea polychroma</name>
    <dbReference type="NCBI Taxonomy" id="46176"/>
    <lineage>
        <taxon>Bacteria</taxon>
        <taxon>Bacillati</taxon>
        <taxon>Actinomycetota</taxon>
        <taxon>Actinomycetes</taxon>
        <taxon>Streptosporangiales</taxon>
        <taxon>Streptosporangiaceae</taxon>
        <taxon>Nonomuraea</taxon>
    </lineage>
</organism>
<evidence type="ECO:0000313" key="3">
    <source>
        <dbReference type="Proteomes" id="UP000284824"/>
    </source>
</evidence>
<dbReference type="AlphaFoldDB" id="A0A438MHG8"/>
<feature type="compositionally biased region" description="Basic and acidic residues" evidence="1">
    <location>
        <begin position="1"/>
        <end position="12"/>
    </location>
</feature>
<proteinExistence type="predicted"/>
<evidence type="ECO:0000256" key="1">
    <source>
        <dbReference type="SAM" id="MobiDB-lite"/>
    </source>
</evidence>
<protein>
    <submittedName>
        <fullName evidence="2">Uncharacterized protein</fullName>
    </submittedName>
</protein>
<keyword evidence="3" id="KW-1185">Reference proteome</keyword>